<evidence type="ECO:0000256" key="6">
    <source>
        <dbReference type="ARBA" id="ARBA00023136"/>
    </source>
</evidence>
<dbReference type="RefSeq" id="WP_051601759.1">
    <property type="nucleotide sequence ID" value="NZ_AWFF01000109.1"/>
</dbReference>
<sequence length="473" mass="52414">MGADGYDMLEPERLRIREGLAEPRPDSARAHEAANGFPDRFADMSARSGLTGWQRQTARQIFCVLGIGGLVAPGLVWNGLGLAGLVLFCAILFYRFALVLYGRGRQPEAEYASSAEFLPVYTLLIALKDEAAVVPQLARQICGFNYPQDRLDVKLLIETGDESTRDAIRAQVWPDGTELLVLPPGMPRTKPRALNYGLSRARGTFVTVYDAEDRPSPVQLIAAVSQFSREPSLACVQAPLVGMPKTQAWLAQHWALEYAIQFNRIMPALARLGAPIALGGTSNHFRRSALEEVGGWDAWNVTEDADLGLRFARQGMRVGVITPPTLEAPPERFHIWQGQRSRWLKGFLQTWLVLMRRPVSAVREMGLAGFISMQLTLGASILSAFTHLPWLIWCLICVASPALNLGPLSWSILVATYGMGAVSAWLVPRGVMRVRFVDVLTLPLYWPLQSVAMARAVYSLIKTPHYWVKTPHE</sequence>
<dbReference type="GO" id="GO:0016757">
    <property type="term" value="F:glycosyltransferase activity"/>
    <property type="evidence" value="ECO:0007669"/>
    <property type="project" value="UniProtKB-KW"/>
</dbReference>
<keyword evidence="10" id="KW-1185">Reference proteome</keyword>
<evidence type="ECO:0000259" key="8">
    <source>
        <dbReference type="Pfam" id="PF13632"/>
    </source>
</evidence>
<proteinExistence type="predicted"/>
<name>A0A062TWT2_9PROT</name>
<keyword evidence="2" id="KW-0328">Glycosyltransferase</keyword>
<dbReference type="STRING" id="1280946.HY29_06890"/>
<comment type="subcellular location">
    <subcellularLocation>
        <location evidence="1">Membrane</location>
        <topology evidence="1">Multi-pass membrane protein</topology>
    </subcellularLocation>
</comment>
<dbReference type="EMBL" id="AWFF01000109">
    <property type="protein sequence ID" value="KCZ50482.1"/>
    <property type="molecule type" value="Genomic_DNA"/>
</dbReference>
<dbReference type="SUPFAM" id="SSF53448">
    <property type="entry name" value="Nucleotide-diphospho-sugar transferases"/>
    <property type="match status" value="1"/>
</dbReference>
<gene>
    <name evidence="9" type="ORF">HY29_06890</name>
</gene>
<reference evidence="9 10" key="1">
    <citation type="journal article" date="2014" name="Antonie Van Leeuwenhoek">
        <title>Hyphomonas beringensis sp. nov. and Hyphomonas chukchiensis sp. nov., isolated from surface seawater of the Bering Sea and Chukchi Sea.</title>
        <authorList>
            <person name="Li C."/>
            <person name="Lai Q."/>
            <person name="Li G."/>
            <person name="Dong C."/>
            <person name="Wang J."/>
            <person name="Liao Y."/>
            <person name="Shao Z."/>
        </authorList>
    </citation>
    <scope>NUCLEOTIDE SEQUENCE [LARGE SCALE GENOMIC DNA]</scope>
    <source>
        <strain evidence="9 10">25B14_1</strain>
    </source>
</reference>
<dbReference type="InterPro" id="IPR050321">
    <property type="entry name" value="Glycosyltr_2/OpgH_subfam"/>
</dbReference>
<dbReference type="InterPro" id="IPR001173">
    <property type="entry name" value="Glyco_trans_2-like"/>
</dbReference>
<organism evidence="9 10">
    <name type="scientific">Hyphomonas beringensis</name>
    <dbReference type="NCBI Taxonomy" id="1280946"/>
    <lineage>
        <taxon>Bacteria</taxon>
        <taxon>Pseudomonadati</taxon>
        <taxon>Pseudomonadota</taxon>
        <taxon>Alphaproteobacteria</taxon>
        <taxon>Hyphomonadales</taxon>
        <taxon>Hyphomonadaceae</taxon>
        <taxon>Hyphomonas</taxon>
    </lineage>
</organism>
<dbReference type="PANTHER" id="PTHR43867:SF2">
    <property type="entry name" value="CELLULOSE SYNTHASE CATALYTIC SUBUNIT A [UDP-FORMING]"/>
    <property type="match status" value="1"/>
</dbReference>
<keyword evidence="6 7" id="KW-0472">Membrane</keyword>
<comment type="caution">
    <text evidence="9">The sequence shown here is derived from an EMBL/GenBank/DDBJ whole genome shotgun (WGS) entry which is preliminary data.</text>
</comment>
<evidence type="ECO:0000313" key="9">
    <source>
        <dbReference type="EMBL" id="KCZ50482.1"/>
    </source>
</evidence>
<feature type="transmembrane region" description="Helical" evidence="7">
    <location>
        <begin position="82"/>
        <end position="101"/>
    </location>
</feature>
<evidence type="ECO:0000256" key="3">
    <source>
        <dbReference type="ARBA" id="ARBA00022679"/>
    </source>
</evidence>
<dbReference type="PANTHER" id="PTHR43867">
    <property type="entry name" value="CELLULOSE SYNTHASE CATALYTIC SUBUNIT A [UDP-FORMING]"/>
    <property type="match status" value="1"/>
</dbReference>
<dbReference type="Gene3D" id="3.90.550.10">
    <property type="entry name" value="Spore Coat Polysaccharide Biosynthesis Protein SpsA, Chain A"/>
    <property type="match status" value="1"/>
</dbReference>
<evidence type="ECO:0000256" key="7">
    <source>
        <dbReference type="SAM" id="Phobius"/>
    </source>
</evidence>
<keyword evidence="4 7" id="KW-0812">Transmembrane</keyword>
<feature type="transmembrane region" description="Helical" evidence="7">
    <location>
        <begin position="365"/>
        <end position="388"/>
    </location>
</feature>
<keyword evidence="3" id="KW-0808">Transferase</keyword>
<protein>
    <recommendedName>
        <fullName evidence="8">Glycosyltransferase 2-like domain-containing protein</fullName>
    </recommendedName>
</protein>
<dbReference type="GO" id="GO:0016020">
    <property type="term" value="C:membrane"/>
    <property type="evidence" value="ECO:0007669"/>
    <property type="project" value="UniProtKB-SubCell"/>
</dbReference>
<evidence type="ECO:0000256" key="1">
    <source>
        <dbReference type="ARBA" id="ARBA00004141"/>
    </source>
</evidence>
<dbReference type="OrthoDB" id="7431422at2"/>
<dbReference type="Proteomes" id="UP000027037">
    <property type="component" value="Unassembled WGS sequence"/>
</dbReference>
<evidence type="ECO:0000256" key="4">
    <source>
        <dbReference type="ARBA" id="ARBA00022692"/>
    </source>
</evidence>
<feature type="domain" description="Glycosyltransferase 2-like" evidence="8">
    <location>
        <begin position="206"/>
        <end position="398"/>
    </location>
</feature>
<dbReference type="Pfam" id="PF13632">
    <property type="entry name" value="Glyco_trans_2_3"/>
    <property type="match status" value="1"/>
</dbReference>
<keyword evidence="5 7" id="KW-1133">Transmembrane helix</keyword>
<evidence type="ECO:0000313" key="10">
    <source>
        <dbReference type="Proteomes" id="UP000027037"/>
    </source>
</evidence>
<dbReference type="InterPro" id="IPR029044">
    <property type="entry name" value="Nucleotide-diphossugar_trans"/>
</dbReference>
<dbReference type="AlphaFoldDB" id="A0A062TWT2"/>
<evidence type="ECO:0000256" key="2">
    <source>
        <dbReference type="ARBA" id="ARBA00022676"/>
    </source>
</evidence>
<dbReference type="eggNOG" id="COG1215">
    <property type="taxonomic scope" value="Bacteria"/>
</dbReference>
<accession>A0A062TWT2</accession>
<feature type="transmembrane region" description="Helical" evidence="7">
    <location>
        <begin position="408"/>
        <end position="427"/>
    </location>
</feature>
<dbReference type="PATRIC" id="fig|1280946.3.peg.3477"/>
<evidence type="ECO:0000256" key="5">
    <source>
        <dbReference type="ARBA" id="ARBA00022989"/>
    </source>
</evidence>